<reference evidence="1 2" key="1">
    <citation type="submission" date="2020-08" db="EMBL/GenBank/DDBJ databases">
        <title>Genomic Encyclopedia of Type Strains, Phase IV (KMG-IV): sequencing the most valuable type-strain genomes for metagenomic binning, comparative biology and taxonomic classification.</title>
        <authorList>
            <person name="Goeker M."/>
        </authorList>
    </citation>
    <scope>NUCLEOTIDE SEQUENCE [LARGE SCALE GENOMIC DNA]</scope>
    <source>
        <strain evidence="1 2">DSM 17498</strain>
    </source>
</reference>
<comment type="caution">
    <text evidence="1">The sequence shown here is derived from an EMBL/GenBank/DDBJ whole genome shotgun (WGS) entry which is preliminary data.</text>
</comment>
<protein>
    <recommendedName>
        <fullName evidence="3">Glyoxalase</fullName>
    </recommendedName>
</protein>
<evidence type="ECO:0000313" key="1">
    <source>
        <dbReference type="EMBL" id="MBB5053311.1"/>
    </source>
</evidence>
<evidence type="ECO:0008006" key="3">
    <source>
        <dbReference type="Google" id="ProtNLM"/>
    </source>
</evidence>
<proteinExistence type="predicted"/>
<name>A0A840N6B2_9BRAD</name>
<dbReference type="Proteomes" id="UP000521227">
    <property type="component" value="Unassembled WGS sequence"/>
</dbReference>
<gene>
    <name evidence="1" type="ORF">HNQ36_003302</name>
</gene>
<sequence length="44" mass="4857">MNIQVRSNSATDLPQTGSIDMKFEVAAIPVSDVDRAKQFYSRLG</sequence>
<evidence type="ECO:0000313" key="2">
    <source>
        <dbReference type="Proteomes" id="UP000521227"/>
    </source>
</evidence>
<dbReference type="EMBL" id="JACHIJ010000004">
    <property type="protein sequence ID" value="MBB5053311.1"/>
    <property type="molecule type" value="Genomic_DNA"/>
</dbReference>
<organism evidence="1 2">
    <name type="scientific">Afipia massiliensis</name>
    <dbReference type="NCBI Taxonomy" id="211460"/>
    <lineage>
        <taxon>Bacteria</taxon>
        <taxon>Pseudomonadati</taxon>
        <taxon>Pseudomonadota</taxon>
        <taxon>Alphaproteobacteria</taxon>
        <taxon>Hyphomicrobiales</taxon>
        <taxon>Nitrobacteraceae</taxon>
        <taxon>Afipia</taxon>
    </lineage>
</organism>
<dbReference type="AlphaFoldDB" id="A0A840N6B2"/>
<accession>A0A840N6B2</accession>